<sequence length="163" mass="17870">MRKLLFVTTIFLIFSTVVTYIGKKIISGNSNGAPPYTIEDLEPPNTDIYSWLNDWERPEGPAKVGLQVGHWKNDELPDELKRLKGRTGSSGGGKSEWEVNLAIAEAAAEILRARGIQVEILPSTVPSKFWADVFVAIHADGSSDATKSGFKASHPRRDYTGNA</sequence>
<dbReference type="AlphaFoldDB" id="A0A1F7Y4S2"/>
<evidence type="ECO:0000313" key="2">
    <source>
        <dbReference type="EMBL" id="OGM21899.1"/>
    </source>
</evidence>
<organism evidence="2 3">
    <name type="scientific">Candidatus Woesebacteria bacterium RIFCSPHIGHO2_01_FULL_38_9b</name>
    <dbReference type="NCBI Taxonomy" id="1802493"/>
    <lineage>
        <taxon>Bacteria</taxon>
        <taxon>Candidatus Woeseibacteriota</taxon>
    </lineage>
</organism>
<evidence type="ECO:0000313" key="3">
    <source>
        <dbReference type="Proteomes" id="UP000178750"/>
    </source>
</evidence>
<protein>
    <submittedName>
        <fullName evidence="2">Uncharacterized protein</fullName>
    </submittedName>
</protein>
<dbReference type="Gene3D" id="3.40.630.40">
    <property type="entry name" value="Zn-dependent exopeptidases"/>
    <property type="match status" value="1"/>
</dbReference>
<gene>
    <name evidence="2" type="ORF">A2863_02295</name>
</gene>
<proteinExistence type="predicted"/>
<accession>A0A1F7Y4S2</accession>
<reference evidence="2 3" key="1">
    <citation type="journal article" date="2016" name="Nat. Commun.">
        <title>Thousands of microbial genomes shed light on interconnected biogeochemical processes in an aquifer system.</title>
        <authorList>
            <person name="Anantharaman K."/>
            <person name="Brown C.T."/>
            <person name="Hug L.A."/>
            <person name="Sharon I."/>
            <person name="Castelle C.J."/>
            <person name="Probst A.J."/>
            <person name="Thomas B.C."/>
            <person name="Singh A."/>
            <person name="Wilkins M.J."/>
            <person name="Karaoz U."/>
            <person name="Brodie E.L."/>
            <person name="Williams K.H."/>
            <person name="Hubbard S.S."/>
            <person name="Banfield J.F."/>
        </authorList>
    </citation>
    <scope>NUCLEOTIDE SEQUENCE [LARGE SCALE GENOMIC DNA]</scope>
</reference>
<dbReference type="EMBL" id="MGGF01000021">
    <property type="protein sequence ID" value="OGM21899.1"/>
    <property type="molecule type" value="Genomic_DNA"/>
</dbReference>
<dbReference type="SUPFAM" id="SSF53187">
    <property type="entry name" value="Zn-dependent exopeptidases"/>
    <property type="match status" value="1"/>
</dbReference>
<comment type="caution">
    <text evidence="2">The sequence shown here is derived from an EMBL/GenBank/DDBJ whole genome shotgun (WGS) entry which is preliminary data.</text>
</comment>
<name>A0A1F7Y4S2_9BACT</name>
<feature type="region of interest" description="Disordered" evidence="1">
    <location>
        <begin position="143"/>
        <end position="163"/>
    </location>
</feature>
<dbReference type="Proteomes" id="UP000178750">
    <property type="component" value="Unassembled WGS sequence"/>
</dbReference>
<evidence type="ECO:0000256" key="1">
    <source>
        <dbReference type="SAM" id="MobiDB-lite"/>
    </source>
</evidence>